<reference evidence="6 7" key="1">
    <citation type="submission" date="2018-05" db="EMBL/GenBank/DDBJ databases">
        <title>The draft genome of strain NS-104.</title>
        <authorList>
            <person name="Hang P."/>
            <person name="Jiang J."/>
        </authorList>
    </citation>
    <scope>NUCLEOTIDE SEQUENCE [LARGE SCALE GENOMIC DNA]</scope>
    <source>
        <strain evidence="6 7">NS-104</strain>
    </source>
</reference>
<gene>
    <name evidence="6" type="ORF">DEM27_23535</name>
</gene>
<keyword evidence="3" id="KW-0010">Activator</keyword>
<dbReference type="GO" id="GO:0043565">
    <property type="term" value="F:sequence-specific DNA binding"/>
    <property type="evidence" value="ECO:0007669"/>
    <property type="project" value="InterPro"/>
</dbReference>
<keyword evidence="7" id="KW-1185">Reference proteome</keyword>
<dbReference type="SUPFAM" id="SSF46689">
    <property type="entry name" value="Homeodomain-like"/>
    <property type="match status" value="2"/>
</dbReference>
<keyword evidence="4" id="KW-0804">Transcription</keyword>
<name>A0A2U2DKQ7_9HYPH</name>
<dbReference type="SMART" id="SM00342">
    <property type="entry name" value="HTH_ARAC"/>
    <property type="match status" value="1"/>
</dbReference>
<evidence type="ECO:0000313" key="7">
    <source>
        <dbReference type="Proteomes" id="UP000245252"/>
    </source>
</evidence>
<comment type="caution">
    <text evidence="6">The sequence shown here is derived from an EMBL/GenBank/DDBJ whole genome shotgun (WGS) entry which is preliminary data.</text>
</comment>
<dbReference type="GO" id="GO:0003700">
    <property type="term" value="F:DNA-binding transcription factor activity"/>
    <property type="evidence" value="ECO:0007669"/>
    <property type="project" value="InterPro"/>
</dbReference>
<dbReference type="Pfam" id="PF12833">
    <property type="entry name" value="HTH_18"/>
    <property type="match status" value="1"/>
</dbReference>
<dbReference type="PROSITE" id="PS00041">
    <property type="entry name" value="HTH_ARAC_FAMILY_1"/>
    <property type="match status" value="1"/>
</dbReference>
<dbReference type="Proteomes" id="UP000245252">
    <property type="component" value="Unassembled WGS sequence"/>
</dbReference>
<dbReference type="RefSeq" id="WP_109460688.1">
    <property type="nucleotide sequence ID" value="NZ_QFBC01000013.1"/>
</dbReference>
<proteinExistence type="predicted"/>
<dbReference type="InterPro" id="IPR050204">
    <property type="entry name" value="AraC_XylS_family_regulators"/>
</dbReference>
<dbReference type="AlphaFoldDB" id="A0A2U2DKQ7"/>
<evidence type="ECO:0000313" key="6">
    <source>
        <dbReference type="EMBL" id="PWE53892.1"/>
    </source>
</evidence>
<evidence type="ECO:0000256" key="3">
    <source>
        <dbReference type="ARBA" id="ARBA00023159"/>
    </source>
</evidence>
<dbReference type="InterPro" id="IPR037923">
    <property type="entry name" value="HTH-like"/>
</dbReference>
<dbReference type="InterPro" id="IPR018060">
    <property type="entry name" value="HTH_AraC"/>
</dbReference>
<keyword evidence="2" id="KW-0238">DNA-binding</keyword>
<feature type="domain" description="HTH araC/xylS-type" evidence="5">
    <location>
        <begin position="186"/>
        <end position="283"/>
    </location>
</feature>
<dbReference type="Gene3D" id="1.10.10.60">
    <property type="entry name" value="Homeodomain-like"/>
    <property type="match status" value="1"/>
</dbReference>
<evidence type="ECO:0000256" key="4">
    <source>
        <dbReference type="ARBA" id="ARBA00023163"/>
    </source>
</evidence>
<dbReference type="PROSITE" id="PS01124">
    <property type="entry name" value="HTH_ARAC_FAMILY_2"/>
    <property type="match status" value="1"/>
</dbReference>
<sequence>MKDDIGKHAAEGLERLCGEEERVQMLRSPALPGIEFLQARFFGNVFEPHRHDTYAIGLTMGGVQRFSYRGEERRSLPGQILVLHPDEKHDGGAGTDSGLYYRMLYIEPSLLARSLMPRGVTMPFVGAPVFDDERLRRSLEGAFERFDAGLGTLMADDLVAEVTEGLLRHAGEKPAAGGAVPQRQADIARDFIDGNFERNIHSAELEALTGTDRFLLSRAFRASFGTSPHRYLLMRRLRQSRQLIEDGMPLAEIAAAMGFADQSHLTRHFKKAYGLTPGRWSLLVRGIGAP</sequence>
<dbReference type="InterPro" id="IPR018062">
    <property type="entry name" value="HTH_AraC-typ_CS"/>
</dbReference>
<protein>
    <submittedName>
        <fullName evidence="6">AraC family transcriptional regulator</fullName>
    </submittedName>
</protein>
<accession>A0A2U2DKQ7</accession>
<dbReference type="InterPro" id="IPR003313">
    <property type="entry name" value="AraC-bd"/>
</dbReference>
<dbReference type="PANTHER" id="PTHR46796">
    <property type="entry name" value="HTH-TYPE TRANSCRIPTIONAL ACTIVATOR RHAS-RELATED"/>
    <property type="match status" value="1"/>
</dbReference>
<dbReference type="SUPFAM" id="SSF51215">
    <property type="entry name" value="Regulatory protein AraC"/>
    <property type="match status" value="1"/>
</dbReference>
<dbReference type="EMBL" id="QFBC01000013">
    <property type="protein sequence ID" value="PWE53892.1"/>
    <property type="molecule type" value="Genomic_DNA"/>
</dbReference>
<keyword evidence="1" id="KW-0805">Transcription regulation</keyword>
<dbReference type="Pfam" id="PF02311">
    <property type="entry name" value="AraC_binding"/>
    <property type="match status" value="1"/>
</dbReference>
<dbReference type="PANTHER" id="PTHR46796:SF2">
    <property type="entry name" value="TRANSCRIPTIONAL REGULATORY PROTEIN"/>
    <property type="match status" value="1"/>
</dbReference>
<dbReference type="InterPro" id="IPR009057">
    <property type="entry name" value="Homeodomain-like_sf"/>
</dbReference>
<evidence type="ECO:0000256" key="1">
    <source>
        <dbReference type="ARBA" id="ARBA00023015"/>
    </source>
</evidence>
<organism evidence="6 7">
    <name type="scientific">Metarhizobium album</name>
    <dbReference type="NCBI Taxonomy" id="2182425"/>
    <lineage>
        <taxon>Bacteria</taxon>
        <taxon>Pseudomonadati</taxon>
        <taxon>Pseudomonadota</taxon>
        <taxon>Alphaproteobacteria</taxon>
        <taxon>Hyphomicrobiales</taxon>
        <taxon>Rhizobiaceae</taxon>
        <taxon>Metarhizobium</taxon>
    </lineage>
</organism>
<evidence type="ECO:0000256" key="2">
    <source>
        <dbReference type="ARBA" id="ARBA00023125"/>
    </source>
</evidence>
<dbReference type="OrthoDB" id="9809338at2"/>
<evidence type="ECO:0000259" key="5">
    <source>
        <dbReference type="PROSITE" id="PS01124"/>
    </source>
</evidence>